<evidence type="ECO:0000313" key="3">
    <source>
        <dbReference type="Proteomes" id="UP000198650"/>
    </source>
</evidence>
<organism evidence="2 3">
    <name type="scientific">Parageobacillus thermantarcticus</name>
    <dbReference type="NCBI Taxonomy" id="186116"/>
    <lineage>
        <taxon>Bacteria</taxon>
        <taxon>Bacillati</taxon>
        <taxon>Bacillota</taxon>
        <taxon>Bacilli</taxon>
        <taxon>Bacillales</taxon>
        <taxon>Anoxybacillaceae</taxon>
        <taxon>Parageobacillus</taxon>
    </lineage>
</organism>
<evidence type="ECO:0000313" key="2">
    <source>
        <dbReference type="EMBL" id="SFA54475.1"/>
    </source>
</evidence>
<keyword evidence="3" id="KW-1185">Reference proteome</keyword>
<dbReference type="InterPro" id="IPR046547">
    <property type="entry name" value="DUF6803"/>
</dbReference>
<evidence type="ECO:0000256" key="1">
    <source>
        <dbReference type="SAM" id="Phobius"/>
    </source>
</evidence>
<dbReference type="STRING" id="186116.SAMN05192569_10524"/>
<name>A0A1I0TRP5_9BACL</name>
<sequence length="64" mass="7134">MGVIPLLGLSLIDLGIIGRRWSEEQKLKYHSIFVGIFLVVAHIAMIFGMLDPSIGGDHSHHKHM</sequence>
<keyword evidence="1" id="KW-0812">Transmembrane</keyword>
<reference evidence="3" key="1">
    <citation type="submission" date="2016-10" db="EMBL/GenBank/DDBJ databases">
        <authorList>
            <person name="Varghese N."/>
            <person name="Submissions S."/>
        </authorList>
    </citation>
    <scope>NUCLEOTIDE SEQUENCE [LARGE SCALE GENOMIC DNA]</scope>
    <source>
        <strain evidence="3">M1</strain>
    </source>
</reference>
<dbReference type="EMBL" id="FOJS01000052">
    <property type="protein sequence ID" value="SFA54475.1"/>
    <property type="molecule type" value="Genomic_DNA"/>
</dbReference>
<proteinExistence type="predicted"/>
<feature type="transmembrane region" description="Helical" evidence="1">
    <location>
        <begin position="29"/>
        <end position="50"/>
    </location>
</feature>
<keyword evidence="1" id="KW-1133">Transmembrane helix</keyword>
<dbReference type="Pfam" id="PF20617">
    <property type="entry name" value="DUF6803"/>
    <property type="match status" value="1"/>
</dbReference>
<protein>
    <submittedName>
        <fullName evidence="2">Uncharacterized protein</fullName>
    </submittedName>
</protein>
<gene>
    <name evidence="2" type="ORF">SAMN05192569_10524</name>
</gene>
<dbReference type="AlphaFoldDB" id="A0A1I0TRP5"/>
<accession>A0A1I0TRP5</accession>
<dbReference type="Proteomes" id="UP000198650">
    <property type="component" value="Unassembled WGS sequence"/>
</dbReference>
<keyword evidence="1" id="KW-0472">Membrane</keyword>